<dbReference type="PIRSF" id="PIRSF004911">
    <property type="entry name" value="DUF160"/>
    <property type="match status" value="1"/>
</dbReference>
<name>A0A3B1B5P4_9ZZZZ</name>
<dbReference type="PANTHER" id="PTHR30538:SF1">
    <property type="entry name" value="L-LYSINE 2,3-AMINOMUTASE"/>
    <property type="match status" value="1"/>
</dbReference>
<proteinExistence type="predicted"/>
<sequence>MSSSQNTDNLAGIIPRTSSGCQTPSWQEAIATAFHSPEELIDYLQLDRSLLPAAIKAASRFGLRVPRSYAAQIEQGNPQDPLLLQVLPLNSELTDQPGFSTNPVGDLTAIASPGLLHKYHGRALLITTGACAINCRYCFRRHFPYQDSAMHHNHLAAALEYLSRDLSIKEVILSGGEPLMLTDARLAELIQALEAIPHLIRLRIHTRMPVVLPQRITAGLLNILNNTRFQTTVVIHCNHPNELYPEAHLALQQLHGNDATLLNQSVLLKGINDDLETQIKLCEALFSSGVLPYYLHMLDHIQGAAHFDVSQEEAVALHQGLLSKLPGYLVPRLVREISGSPAKTTV</sequence>
<keyword evidence="5" id="KW-0949">S-adenosyl-L-methionine</keyword>
<dbReference type="SUPFAM" id="SSF102114">
    <property type="entry name" value="Radical SAM enzymes"/>
    <property type="match status" value="1"/>
</dbReference>
<dbReference type="GO" id="GO:0051539">
    <property type="term" value="F:4 iron, 4 sulfur cluster binding"/>
    <property type="evidence" value="ECO:0007669"/>
    <property type="project" value="UniProtKB-KW"/>
</dbReference>
<dbReference type="NCBIfam" id="TIGR00238">
    <property type="entry name" value="KamA family radical SAM protein"/>
    <property type="match status" value="1"/>
</dbReference>
<dbReference type="NCBIfam" id="TIGR03821">
    <property type="entry name" value="EFP_modif_epmB"/>
    <property type="match status" value="1"/>
</dbReference>
<accession>A0A3B1B5P4</accession>
<dbReference type="SFLD" id="SFLDS00029">
    <property type="entry name" value="Radical_SAM"/>
    <property type="match status" value="1"/>
</dbReference>
<gene>
    <name evidence="14" type="ORF">MNBD_GAMMA26-2630</name>
</gene>
<keyword evidence="6" id="KW-0479">Metal-binding</keyword>
<keyword evidence="4" id="KW-0004">4Fe-4S</keyword>
<dbReference type="PROSITE" id="PS51918">
    <property type="entry name" value="RADICAL_SAM"/>
    <property type="match status" value="1"/>
</dbReference>
<keyword evidence="8" id="KW-0408">Iron</keyword>
<dbReference type="InterPro" id="IPR003739">
    <property type="entry name" value="Lys_aminomutase/Glu_NH3_mut"/>
</dbReference>
<evidence type="ECO:0000256" key="9">
    <source>
        <dbReference type="ARBA" id="ARBA00023014"/>
    </source>
</evidence>
<evidence type="ECO:0000313" key="14">
    <source>
        <dbReference type="EMBL" id="VAX07344.1"/>
    </source>
</evidence>
<evidence type="ECO:0000256" key="7">
    <source>
        <dbReference type="ARBA" id="ARBA00022898"/>
    </source>
</evidence>
<evidence type="ECO:0000256" key="12">
    <source>
        <dbReference type="SAM" id="MobiDB-lite"/>
    </source>
</evidence>
<dbReference type="InterPro" id="IPR058240">
    <property type="entry name" value="rSAM_sf"/>
</dbReference>
<dbReference type="GO" id="GO:0016853">
    <property type="term" value="F:isomerase activity"/>
    <property type="evidence" value="ECO:0007669"/>
    <property type="project" value="UniProtKB-KW"/>
</dbReference>
<dbReference type="InterPro" id="IPR007197">
    <property type="entry name" value="rSAM"/>
</dbReference>
<dbReference type="InterPro" id="IPR013785">
    <property type="entry name" value="Aldolase_TIM"/>
</dbReference>
<organism evidence="14">
    <name type="scientific">hydrothermal vent metagenome</name>
    <dbReference type="NCBI Taxonomy" id="652676"/>
    <lineage>
        <taxon>unclassified sequences</taxon>
        <taxon>metagenomes</taxon>
        <taxon>ecological metagenomes</taxon>
    </lineage>
</organism>
<dbReference type="InterPro" id="IPR022462">
    <property type="entry name" value="EpmB"/>
</dbReference>
<evidence type="ECO:0000256" key="10">
    <source>
        <dbReference type="ARBA" id="ARBA00023235"/>
    </source>
</evidence>
<feature type="domain" description="Radical SAM core" evidence="13">
    <location>
        <begin position="117"/>
        <end position="340"/>
    </location>
</feature>
<evidence type="ECO:0000256" key="8">
    <source>
        <dbReference type="ARBA" id="ARBA00023004"/>
    </source>
</evidence>
<reference evidence="14" key="1">
    <citation type="submission" date="2018-06" db="EMBL/GenBank/DDBJ databases">
        <authorList>
            <person name="Zhirakovskaya E."/>
        </authorList>
    </citation>
    <scope>NUCLEOTIDE SEQUENCE</scope>
</reference>
<dbReference type="Pfam" id="PF04055">
    <property type="entry name" value="Radical_SAM"/>
    <property type="match status" value="1"/>
</dbReference>
<evidence type="ECO:0000256" key="4">
    <source>
        <dbReference type="ARBA" id="ARBA00022485"/>
    </source>
</evidence>
<dbReference type="Gene3D" id="3.20.20.70">
    <property type="entry name" value="Aldolase class I"/>
    <property type="match status" value="1"/>
</dbReference>
<keyword evidence="9" id="KW-0411">Iron-sulfur</keyword>
<comment type="catalytic activity">
    <reaction evidence="1">
        <text>L-lysine = D-beta-lysine</text>
        <dbReference type="Rhea" id="RHEA:44148"/>
        <dbReference type="ChEBI" id="CHEBI:32551"/>
        <dbReference type="ChEBI" id="CHEBI:84138"/>
    </reaction>
</comment>
<evidence type="ECO:0000256" key="11">
    <source>
        <dbReference type="ARBA" id="ARBA00030756"/>
    </source>
</evidence>
<protein>
    <recommendedName>
        <fullName evidence="3">L-lysine 2,3-aminomutase</fullName>
    </recommendedName>
    <alternativeName>
        <fullName evidence="11">EF-P post-translational modification enzyme B</fullName>
    </alternativeName>
</protein>
<evidence type="ECO:0000256" key="5">
    <source>
        <dbReference type="ARBA" id="ARBA00022691"/>
    </source>
</evidence>
<feature type="region of interest" description="Disordered" evidence="12">
    <location>
        <begin position="1"/>
        <end position="21"/>
    </location>
</feature>
<evidence type="ECO:0000256" key="2">
    <source>
        <dbReference type="ARBA" id="ARBA00001933"/>
    </source>
</evidence>
<evidence type="ECO:0000256" key="1">
    <source>
        <dbReference type="ARBA" id="ARBA00001352"/>
    </source>
</evidence>
<keyword evidence="7" id="KW-0663">Pyridoxal phosphate</keyword>
<evidence type="ECO:0000256" key="6">
    <source>
        <dbReference type="ARBA" id="ARBA00022723"/>
    </source>
</evidence>
<keyword evidence="10 14" id="KW-0413">Isomerase</keyword>
<dbReference type="GO" id="GO:0046872">
    <property type="term" value="F:metal ion binding"/>
    <property type="evidence" value="ECO:0007669"/>
    <property type="project" value="UniProtKB-KW"/>
</dbReference>
<evidence type="ECO:0000259" key="13">
    <source>
        <dbReference type="PROSITE" id="PS51918"/>
    </source>
</evidence>
<evidence type="ECO:0000256" key="3">
    <source>
        <dbReference type="ARBA" id="ARBA00022363"/>
    </source>
</evidence>
<dbReference type="PANTHER" id="PTHR30538">
    <property type="entry name" value="LYSINE 2,3-AMINOMUTASE-RELATED"/>
    <property type="match status" value="1"/>
</dbReference>
<comment type="cofactor">
    <cofactor evidence="2">
        <name>pyridoxal 5'-phosphate</name>
        <dbReference type="ChEBI" id="CHEBI:597326"/>
    </cofactor>
</comment>
<dbReference type="EMBL" id="UOFX01000023">
    <property type="protein sequence ID" value="VAX07344.1"/>
    <property type="molecule type" value="Genomic_DNA"/>
</dbReference>
<dbReference type="SFLD" id="SFLDG01070">
    <property type="entry name" value="PLP-dependent"/>
    <property type="match status" value="1"/>
</dbReference>
<dbReference type="AlphaFoldDB" id="A0A3B1B5P4"/>
<dbReference type="SFLD" id="SFLDF00314">
    <property type="entry name" value="L-lysine_2_3-aminomutase_(yjeK"/>
    <property type="match status" value="1"/>
</dbReference>
<dbReference type="CDD" id="cd01335">
    <property type="entry name" value="Radical_SAM"/>
    <property type="match status" value="1"/>
</dbReference>